<accession>A0A7S3QZR3</accession>
<dbReference type="InterPro" id="IPR003425">
    <property type="entry name" value="CCB3/YggT"/>
</dbReference>
<name>A0A7S3QZR3_DUNTE</name>
<feature type="region of interest" description="Disordered" evidence="1">
    <location>
        <begin position="216"/>
        <end position="235"/>
    </location>
</feature>
<feature type="region of interest" description="Disordered" evidence="1">
    <location>
        <begin position="186"/>
        <end position="207"/>
    </location>
</feature>
<reference evidence="2" key="1">
    <citation type="submission" date="2021-01" db="EMBL/GenBank/DDBJ databases">
        <authorList>
            <person name="Corre E."/>
            <person name="Pelletier E."/>
            <person name="Niang G."/>
            <person name="Scheremetjew M."/>
            <person name="Finn R."/>
            <person name="Kale V."/>
            <person name="Holt S."/>
            <person name="Cochrane G."/>
            <person name="Meng A."/>
            <person name="Brown T."/>
            <person name="Cohen L."/>
        </authorList>
    </citation>
    <scope>NUCLEOTIDE SEQUENCE</scope>
    <source>
        <strain evidence="2">CCMP1320</strain>
    </source>
</reference>
<sequence>MCLDRVGSRYSLLSIWSACNVSKFLKMTQLQPLNPIESFKKTGLGIIAGLQSHLDGTQQKQRRHVCRRERPPPSVVVPPRHGSKPFAAILPGDSVGEAVLTTGLLNFLNLYNSALIVRLVLTWFPNPPDFIQQPLATVTDPYLNLFRGIIPPLGGTLDLSPILAFVTLNFFTSSAAALPCEVGPDGKPLVPQQQQQRQQPNPFQFMQPTRLQAAWQNRVNAQRAGSHGGDSSASV</sequence>
<gene>
    <name evidence="2" type="ORF">DTER00134_LOCUS13378</name>
</gene>
<dbReference type="PANTHER" id="PTHR33219:SF14">
    <property type="entry name" value="PROTEIN COFACTOR ASSEMBLY OF COMPLEX C SUBUNIT B CCB3, CHLOROPLASTIC-RELATED"/>
    <property type="match status" value="1"/>
</dbReference>
<organism evidence="2">
    <name type="scientific">Dunaliella tertiolecta</name>
    <name type="common">Green alga</name>
    <dbReference type="NCBI Taxonomy" id="3047"/>
    <lineage>
        <taxon>Eukaryota</taxon>
        <taxon>Viridiplantae</taxon>
        <taxon>Chlorophyta</taxon>
        <taxon>core chlorophytes</taxon>
        <taxon>Chlorophyceae</taxon>
        <taxon>CS clade</taxon>
        <taxon>Chlamydomonadales</taxon>
        <taxon>Dunaliellaceae</taxon>
        <taxon>Dunaliella</taxon>
    </lineage>
</organism>
<dbReference type="PANTHER" id="PTHR33219">
    <property type="entry name" value="YLMG HOMOLOG PROTEIN 2, CHLOROPLASTIC"/>
    <property type="match status" value="1"/>
</dbReference>
<feature type="compositionally biased region" description="Low complexity" evidence="1">
    <location>
        <begin position="191"/>
        <end position="207"/>
    </location>
</feature>
<dbReference type="GO" id="GO:0016020">
    <property type="term" value="C:membrane"/>
    <property type="evidence" value="ECO:0007669"/>
    <property type="project" value="InterPro"/>
</dbReference>
<evidence type="ECO:0000256" key="1">
    <source>
        <dbReference type="SAM" id="MobiDB-lite"/>
    </source>
</evidence>
<proteinExistence type="predicted"/>
<protein>
    <recommendedName>
        <fullName evidence="3">YGGT family protein</fullName>
    </recommendedName>
</protein>
<dbReference type="Pfam" id="PF02325">
    <property type="entry name" value="CCB3_YggT"/>
    <property type="match status" value="1"/>
</dbReference>
<evidence type="ECO:0000313" key="2">
    <source>
        <dbReference type="EMBL" id="CAE0498305.1"/>
    </source>
</evidence>
<dbReference type="GO" id="GO:0010020">
    <property type="term" value="P:chloroplast fission"/>
    <property type="evidence" value="ECO:0007669"/>
    <property type="project" value="TreeGrafter"/>
</dbReference>
<evidence type="ECO:0008006" key="3">
    <source>
        <dbReference type="Google" id="ProtNLM"/>
    </source>
</evidence>
<dbReference type="EMBL" id="HBIP01022373">
    <property type="protein sequence ID" value="CAE0498305.1"/>
    <property type="molecule type" value="Transcribed_RNA"/>
</dbReference>
<dbReference type="AlphaFoldDB" id="A0A7S3QZR3"/>